<dbReference type="InterPro" id="IPR036736">
    <property type="entry name" value="ACP-like_sf"/>
</dbReference>
<dbReference type="Pfam" id="PF13193">
    <property type="entry name" value="AMP-binding_C"/>
    <property type="match status" value="1"/>
</dbReference>
<dbReference type="InterPro" id="IPR023213">
    <property type="entry name" value="CAT-like_dom_sf"/>
</dbReference>
<dbReference type="SUPFAM" id="SSF52777">
    <property type="entry name" value="CoA-dependent acyltransferases"/>
    <property type="match status" value="2"/>
</dbReference>
<name>A0ABS4NA36_9ACTN</name>
<comment type="caution">
    <text evidence="5">The sequence shown here is derived from an EMBL/GenBank/DDBJ whole genome shotgun (WGS) entry which is preliminary data.</text>
</comment>
<keyword evidence="6" id="KW-1185">Reference proteome</keyword>
<comment type="cofactor">
    <cofactor evidence="1">
        <name>pantetheine 4'-phosphate</name>
        <dbReference type="ChEBI" id="CHEBI:47942"/>
    </cofactor>
</comment>
<feature type="domain" description="Carrier" evidence="4">
    <location>
        <begin position="123"/>
        <end position="198"/>
    </location>
</feature>
<dbReference type="Gene3D" id="3.30.559.30">
    <property type="entry name" value="Nonribosomal peptide synthetase, condensation domain"/>
    <property type="match status" value="1"/>
</dbReference>
<dbReference type="PROSITE" id="PS50075">
    <property type="entry name" value="CARRIER"/>
    <property type="match status" value="1"/>
</dbReference>
<evidence type="ECO:0000313" key="5">
    <source>
        <dbReference type="EMBL" id="MBP2068849.1"/>
    </source>
</evidence>
<dbReference type="Pfam" id="PF00550">
    <property type="entry name" value="PP-binding"/>
    <property type="match status" value="1"/>
</dbReference>
<evidence type="ECO:0000259" key="4">
    <source>
        <dbReference type="PROSITE" id="PS50075"/>
    </source>
</evidence>
<dbReference type="RefSeq" id="WP_245389374.1">
    <property type="nucleotide sequence ID" value="NZ_JAGGLR010000075.1"/>
</dbReference>
<feature type="non-terminal residue" evidence="5">
    <location>
        <position position="1"/>
    </location>
</feature>
<dbReference type="InterPro" id="IPR025110">
    <property type="entry name" value="AMP-bd_C"/>
</dbReference>
<dbReference type="PROSITE" id="PS00012">
    <property type="entry name" value="PHOSPHOPANTETHEINE"/>
    <property type="match status" value="1"/>
</dbReference>
<dbReference type="Gene3D" id="3.30.300.30">
    <property type="match status" value="1"/>
</dbReference>
<gene>
    <name evidence="5" type="ORF">J2Z30_009932</name>
</gene>
<dbReference type="Proteomes" id="UP000756710">
    <property type="component" value="Unassembled WGS sequence"/>
</dbReference>
<evidence type="ECO:0000256" key="1">
    <source>
        <dbReference type="ARBA" id="ARBA00001957"/>
    </source>
</evidence>
<evidence type="ECO:0000313" key="6">
    <source>
        <dbReference type="Proteomes" id="UP000756710"/>
    </source>
</evidence>
<sequence>ARWTADGELVFAGRVDEQVKIRGFRVEPGEIEAVLAAHESVGQVAVVVREDRQGDKRLVAYVVRSGDGEGDLAGLREYVAERLPEYMVPAAVMAMDTLPVTTNGKLDRAALPAPEFGAATGRGPATPVEEIVAGVFGEVLGLDWVDAEASFFELGGDSLLAMRLIARIRAVLGAELTIGELFAAPSAAGVARLVDAATGQTHAVLTSRPRPEVLPLSFEQQRMWFLNQLEGAGEGAAYNLPLALRMSGELDPAALEAALGDVADRHESLRTIYPASEGVPRQQVLEGAAGRPPLVVVDTTEDEIAETLTVHVGRGFDVSVDLPWRIRLLRTGPTDFILLIVAHHIAVDGWSMGVLAQDLETAYTARHQGRLPSWEPLPVQYADYALWQREVLGDLGDPQSVISGQLDHWRRTLAGAPEELDLPTDRPRPAAPSFRGRTLPVEVDAETHARLVELARRGRATMFMVVHAALGVLLSRMGAGTDIPIGTATAGRGDAALDGLAGFFVNTLVLRTDLSADPGFDELLARVREADLAAYAHQDVPFERLVEDLNPTRSLSRNPLFQIMLVLQNLPASQGRWNLPGLRVGPLEATSQESTAKFDLSLTLAERRDSEGDPAGLVGGLLYATDLFDEGTVRLLAGRLVRVLEQVAVDSGVRVSGI</sequence>
<evidence type="ECO:0000256" key="3">
    <source>
        <dbReference type="ARBA" id="ARBA00022553"/>
    </source>
</evidence>
<accession>A0ABS4NA36</accession>
<dbReference type="SUPFAM" id="SSF56801">
    <property type="entry name" value="Acetyl-CoA synthetase-like"/>
    <property type="match status" value="1"/>
</dbReference>
<feature type="non-terminal residue" evidence="5">
    <location>
        <position position="658"/>
    </location>
</feature>
<protein>
    <submittedName>
        <fullName evidence="5">Acyl carrier protein</fullName>
    </submittedName>
</protein>
<dbReference type="SUPFAM" id="SSF47336">
    <property type="entry name" value="ACP-like"/>
    <property type="match status" value="1"/>
</dbReference>
<keyword evidence="2" id="KW-0596">Phosphopantetheine</keyword>
<dbReference type="Gene3D" id="1.10.1200.10">
    <property type="entry name" value="ACP-like"/>
    <property type="match status" value="1"/>
</dbReference>
<dbReference type="PANTHER" id="PTHR45527:SF1">
    <property type="entry name" value="FATTY ACID SYNTHASE"/>
    <property type="match status" value="1"/>
</dbReference>
<reference evidence="5 6" key="1">
    <citation type="submission" date="2021-03" db="EMBL/GenBank/DDBJ databases">
        <title>Genomic Encyclopedia of Type Strains, Phase IV (KMG-IV): sequencing the most valuable type-strain genomes for metagenomic binning, comparative biology and taxonomic classification.</title>
        <authorList>
            <person name="Goeker M."/>
        </authorList>
    </citation>
    <scope>NUCLEOTIDE SEQUENCE [LARGE SCALE GENOMIC DNA]</scope>
    <source>
        <strain evidence="5 6">DSM 41954</strain>
    </source>
</reference>
<dbReference type="CDD" id="cd19540">
    <property type="entry name" value="LCL_NRPS-like"/>
    <property type="match status" value="1"/>
</dbReference>
<keyword evidence="3" id="KW-0597">Phosphoprotein</keyword>
<proteinExistence type="predicted"/>
<organism evidence="5 6">
    <name type="scientific">Streptomyces iranensis</name>
    <dbReference type="NCBI Taxonomy" id="576784"/>
    <lineage>
        <taxon>Bacteria</taxon>
        <taxon>Bacillati</taxon>
        <taxon>Actinomycetota</taxon>
        <taxon>Actinomycetes</taxon>
        <taxon>Kitasatosporales</taxon>
        <taxon>Streptomycetaceae</taxon>
        <taxon>Streptomyces</taxon>
        <taxon>Streptomyces violaceusniger group</taxon>
    </lineage>
</organism>
<dbReference type="EMBL" id="JAGGLR010000075">
    <property type="protein sequence ID" value="MBP2068849.1"/>
    <property type="molecule type" value="Genomic_DNA"/>
</dbReference>
<dbReference type="InterPro" id="IPR001242">
    <property type="entry name" value="Condensation_dom"/>
</dbReference>
<dbReference type="InterPro" id="IPR006162">
    <property type="entry name" value="Ppantetheine_attach_site"/>
</dbReference>
<dbReference type="InterPro" id="IPR045851">
    <property type="entry name" value="AMP-bd_C_sf"/>
</dbReference>
<dbReference type="Pfam" id="PF00668">
    <property type="entry name" value="Condensation"/>
    <property type="match status" value="1"/>
</dbReference>
<dbReference type="PANTHER" id="PTHR45527">
    <property type="entry name" value="NONRIBOSOMAL PEPTIDE SYNTHETASE"/>
    <property type="match status" value="1"/>
</dbReference>
<dbReference type="InterPro" id="IPR009081">
    <property type="entry name" value="PP-bd_ACP"/>
</dbReference>
<evidence type="ECO:0000256" key="2">
    <source>
        <dbReference type="ARBA" id="ARBA00022450"/>
    </source>
</evidence>
<dbReference type="SMART" id="SM00823">
    <property type="entry name" value="PKS_PP"/>
    <property type="match status" value="1"/>
</dbReference>
<dbReference type="InterPro" id="IPR020806">
    <property type="entry name" value="PKS_PP-bd"/>
</dbReference>
<dbReference type="Gene3D" id="3.30.559.10">
    <property type="entry name" value="Chloramphenicol acetyltransferase-like domain"/>
    <property type="match status" value="1"/>
</dbReference>